<dbReference type="AlphaFoldDB" id="A0A1S3DNQ8"/>
<dbReference type="PaxDb" id="121845-A0A1S3DNQ8"/>
<keyword evidence="7" id="KW-0695">RNA-directed DNA polymerase</keyword>
<evidence type="ECO:0000256" key="5">
    <source>
        <dbReference type="ARBA" id="ARBA00022759"/>
    </source>
</evidence>
<dbReference type="InterPro" id="IPR043502">
    <property type="entry name" value="DNA/RNA_pol_sf"/>
</dbReference>
<dbReference type="SUPFAM" id="SSF56672">
    <property type="entry name" value="DNA/RNA polymerases"/>
    <property type="match status" value="1"/>
</dbReference>
<dbReference type="InterPro" id="IPR036397">
    <property type="entry name" value="RNaseH_sf"/>
</dbReference>
<sequence>MTSPVLAHFDENKEILIQTDASSYALGSCLIQDGRVVAYASRSMTDTEQKYAQVEKELLSILFACQKFHYYIYGKRTTVQTDHKPLITIVNKEIHKVSPRMQRMLLKLFRYELHVEYLPGPKMLIADILSRNVENIGCQENDSDLDLCVHDIKLHHTVNDEKLRMVKEESGKDAEMMKIMKCVTVSEWPNMKYESEEMKTFFKIREELSELDGILFKNNKIVIPKGMRQHVLEAIHETHLGMNKMKMKARELVYWPNMNIDIEKYVRRCDVCDRFSNDNPKLPMISHEIPDRPWEKLAVDLMEHKDNDYLVVYDYFSKWIEVLKLRAKNSGELIKKLIFIFSYHGAPDIIVSDNMPFLSVEMKSFFQEWNIKSITSSPRYPRGNAVAERAVGIAKQMLNKNENNLDLALLQYRNSPIVSLGLTPAQLLMSRVLKEKLPIQSNQLYPKMNDTEKIKENLKQVQDNNKKYHYDRNTREQSNLPQHQKVSFKINPEKPWEKGLVKNIYTETPRSYEIEHEETGKVYRRNRQHLRPTYNNEGQQVSHDVSMPEIEDNQQNEIPARNLRDRSRLRAPDR</sequence>
<organism evidence="10 11">
    <name type="scientific">Diaphorina citri</name>
    <name type="common">Asian citrus psyllid</name>
    <dbReference type="NCBI Taxonomy" id="121845"/>
    <lineage>
        <taxon>Eukaryota</taxon>
        <taxon>Metazoa</taxon>
        <taxon>Ecdysozoa</taxon>
        <taxon>Arthropoda</taxon>
        <taxon>Hexapoda</taxon>
        <taxon>Insecta</taxon>
        <taxon>Pterygota</taxon>
        <taxon>Neoptera</taxon>
        <taxon>Paraneoptera</taxon>
        <taxon>Hemiptera</taxon>
        <taxon>Sternorrhyncha</taxon>
        <taxon>Psylloidea</taxon>
        <taxon>Psyllidae</taxon>
        <taxon>Diaphorininae</taxon>
        <taxon>Diaphorina</taxon>
    </lineage>
</organism>
<dbReference type="InterPro" id="IPR041588">
    <property type="entry name" value="Integrase_H2C2"/>
</dbReference>
<evidence type="ECO:0000256" key="8">
    <source>
        <dbReference type="SAM" id="MobiDB-lite"/>
    </source>
</evidence>
<dbReference type="SUPFAM" id="SSF53098">
    <property type="entry name" value="Ribonuclease H-like"/>
    <property type="match status" value="1"/>
</dbReference>
<evidence type="ECO:0000256" key="2">
    <source>
        <dbReference type="ARBA" id="ARBA00022679"/>
    </source>
</evidence>
<dbReference type="GO" id="GO:0015074">
    <property type="term" value="P:DNA integration"/>
    <property type="evidence" value="ECO:0007669"/>
    <property type="project" value="InterPro"/>
</dbReference>
<keyword evidence="6" id="KW-0378">Hydrolase</keyword>
<evidence type="ECO:0000256" key="7">
    <source>
        <dbReference type="ARBA" id="ARBA00022918"/>
    </source>
</evidence>
<dbReference type="RefSeq" id="XP_008485188.1">
    <property type="nucleotide sequence ID" value="XM_008486966.1"/>
</dbReference>
<dbReference type="PANTHER" id="PTHR37984:SF7">
    <property type="entry name" value="INTEGRASE CATALYTIC DOMAIN-CONTAINING PROTEIN"/>
    <property type="match status" value="1"/>
</dbReference>
<dbReference type="CDD" id="cd09274">
    <property type="entry name" value="RNase_HI_RT_Ty3"/>
    <property type="match status" value="1"/>
</dbReference>
<dbReference type="FunFam" id="1.10.340.70:FF:000003">
    <property type="entry name" value="Protein CBG25708"/>
    <property type="match status" value="1"/>
</dbReference>
<evidence type="ECO:0000256" key="3">
    <source>
        <dbReference type="ARBA" id="ARBA00022695"/>
    </source>
</evidence>
<keyword evidence="2" id="KW-0808">Transferase</keyword>
<evidence type="ECO:0000259" key="9">
    <source>
        <dbReference type="PROSITE" id="PS50994"/>
    </source>
</evidence>
<dbReference type="Proteomes" id="UP000079169">
    <property type="component" value="Unplaced"/>
</dbReference>
<evidence type="ECO:0000313" key="11">
    <source>
        <dbReference type="RefSeq" id="XP_008485188.1"/>
    </source>
</evidence>
<feature type="domain" description="Integrase catalytic" evidence="9">
    <location>
        <begin position="289"/>
        <end position="446"/>
    </location>
</feature>
<reference evidence="11" key="1">
    <citation type="submission" date="2025-08" db="UniProtKB">
        <authorList>
            <consortium name="RefSeq"/>
        </authorList>
    </citation>
    <scope>IDENTIFICATION</scope>
</reference>
<dbReference type="Gene3D" id="3.30.420.10">
    <property type="entry name" value="Ribonuclease H-like superfamily/Ribonuclease H"/>
    <property type="match status" value="1"/>
</dbReference>
<dbReference type="OMA" id="VENIGCQ"/>
<feature type="compositionally biased region" description="Basic and acidic residues" evidence="8">
    <location>
        <begin position="562"/>
        <end position="574"/>
    </location>
</feature>
<dbReference type="InterPro" id="IPR041373">
    <property type="entry name" value="RT_RNaseH"/>
</dbReference>
<accession>A0A1S3DNQ8</accession>
<dbReference type="InterPro" id="IPR050951">
    <property type="entry name" value="Retrovirus_Pol_polyprotein"/>
</dbReference>
<dbReference type="PROSITE" id="PS50994">
    <property type="entry name" value="INTEGRASE"/>
    <property type="match status" value="1"/>
</dbReference>
<keyword evidence="5" id="KW-0255">Endonuclease</keyword>
<dbReference type="GO" id="GO:0042575">
    <property type="term" value="C:DNA polymerase complex"/>
    <property type="evidence" value="ECO:0007669"/>
    <property type="project" value="UniProtKB-ARBA"/>
</dbReference>
<dbReference type="PANTHER" id="PTHR37984">
    <property type="entry name" value="PROTEIN CBG26694"/>
    <property type="match status" value="1"/>
</dbReference>
<keyword evidence="4" id="KW-0540">Nuclease</keyword>
<dbReference type="InterPro" id="IPR012337">
    <property type="entry name" value="RNaseH-like_sf"/>
</dbReference>
<dbReference type="FunFam" id="3.30.420.10:FF:000063">
    <property type="entry name" value="Retrovirus-related Pol polyprotein from transposon 297-like Protein"/>
    <property type="match status" value="1"/>
</dbReference>
<gene>
    <name evidence="11" type="primary">LOC103521858</name>
</gene>
<dbReference type="GO" id="GO:0004519">
    <property type="term" value="F:endonuclease activity"/>
    <property type="evidence" value="ECO:0007669"/>
    <property type="project" value="UniProtKB-KW"/>
</dbReference>
<keyword evidence="10" id="KW-1185">Reference proteome</keyword>
<evidence type="ECO:0000256" key="6">
    <source>
        <dbReference type="ARBA" id="ARBA00022801"/>
    </source>
</evidence>
<dbReference type="Gene3D" id="1.10.340.70">
    <property type="match status" value="1"/>
</dbReference>
<proteinExistence type="predicted"/>
<dbReference type="KEGG" id="dci:103521858"/>
<dbReference type="GO" id="GO:0003676">
    <property type="term" value="F:nucleic acid binding"/>
    <property type="evidence" value="ECO:0007669"/>
    <property type="project" value="InterPro"/>
</dbReference>
<dbReference type="Pfam" id="PF17921">
    <property type="entry name" value="Integrase_H2C2"/>
    <property type="match status" value="1"/>
</dbReference>
<dbReference type="InterPro" id="IPR001584">
    <property type="entry name" value="Integrase_cat-core"/>
</dbReference>
<dbReference type="Pfam" id="PF17917">
    <property type="entry name" value="RT_RNaseH"/>
    <property type="match status" value="1"/>
</dbReference>
<evidence type="ECO:0000256" key="1">
    <source>
        <dbReference type="ARBA" id="ARBA00012493"/>
    </source>
</evidence>
<keyword evidence="3" id="KW-0548">Nucleotidyltransferase</keyword>
<dbReference type="STRING" id="121845.A0A1S3DNQ8"/>
<evidence type="ECO:0000256" key="4">
    <source>
        <dbReference type="ARBA" id="ARBA00022722"/>
    </source>
</evidence>
<dbReference type="GeneID" id="103521858"/>
<name>A0A1S3DNQ8_DIACI</name>
<feature type="region of interest" description="Disordered" evidence="8">
    <location>
        <begin position="551"/>
        <end position="574"/>
    </location>
</feature>
<evidence type="ECO:0000313" key="10">
    <source>
        <dbReference type="Proteomes" id="UP000079169"/>
    </source>
</evidence>
<protein>
    <recommendedName>
        <fullName evidence="1">RNA-directed DNA polymerase</fullName>
        <ecNumber evidence="1">2.7.7.49</ecNumber>
    </recommendedName>
</protein>
<dbReference type="EC" id="2.7.7.49" evidence="1"/>
<dbReference type="GO" id="GO:0003964">
    <property type="term" value="F:RNA-directed DNA polymerase activity"/>
    <property type="evidence" value="ECO:0007669"/>
    <property type="project" value="UniProtKB-KW"/>
</dbReference>
<dbReference type="GO" id="GO:0016787">
    <property type="term" value="F:hydrolase activity"/>
    <property type="evidence" value="ECO:0007669"/>
    <property type="project" value="UniProtKB-KW"/>
</dbReference>